<dbReference type="AlphaFoldDB" id="A0AAJ1FSF0"/>
<evidence type="ECO:0000313" key="2">
    <source>
        <dbReference type="Proteomes" id="UP001208888"/>
    </source>
</evidence>
<dbReference type="EMBL" id="JANFVX010000014">
    <property type="protein sequence ID" value="MCW0345359.1"/>
    <property type="molecule type" value="Genomic_DNA"/>
</dbReference>
<dbReference type="Proteomes" id="UP001208888">
    <property type="component" value="Unassembled WGS sequence"/>
</dbReference>
<sequence>MAENTKQHFVPKMLLKRFSWDSKNVNMCNIRSDDKIKSVPYEPQCQKRYFYGTELSLEKALGKLETLIDKELNILINECIVPLMKPSAQCFDHDDLKNNFLFFIHIQYTRTLKAKKIVDSGISKWFESIKERDMEVILNKIIDDDRIKKLGAKRSDIQNLINTFNIEVNDLFKRIFSVALEYYNKNKHLKCVVIFNTSTMPFIISDNPVLNIVTFFPEHVSSFFMPISPAHYLFFYDEAYFKVRTINNVISTCDLGEIRCINKMQCENSDLNIYLPQLSCDYKIDDMVGGDIRKQGFWQMIKGISLNDKYKKSKTIHLENGHATKINHLEK</sequence>
<evidence type="ECO:0000313" key="1">
    <source>
        <dbReference type="EMBL" id="MCW0345359.1"/>
    </source>
</evidence>
<dbReference type="Pfam" id="PF14022">
    <property type="entry name" value="DUF4238"/>
    <property type="match status" value="1"/>
</dbReference>
<reference evidence="1" key="1">
    <citation type="submission" date="2022-06" db="EMBL/GenBank/DDBJ databases">
        <title>Dynamics of rice microbiomes reveals core vertical transmitted seed endophytes.</title>
        <authorList>
            <person name="Liao K."/>
            <person name="Zhang X."/>
        </authorList>
    </citation>
    <scope>NUCLEOTIDE SEQUENCE</scope>
    <source>
        <strain evidence="1">JT1-17</strain>
    </source>
</reference>
<comment type="caution">
    <text evidence="1">The sequence shown here is derived from an EMBL/GenBank/DDBJ whole genome shotgun (WGS) entry which is preliminary data.</text>
</comment>
<dbReference type="InterPro" id="IPR025332">
    <property type="entry name" value="DUF4238"/>
</dbReference>
<organism evidence="1 2">
    <name type="scientific">Pantoea ananas</name>
    <name type="common">Erwinia uredovora</name>
    <dbReference type="NCBI Taxonomy" id="553"/>
    <lineage>
        <taxon>Bacteria</taxon>
        <taxon>Pseudomonadati</taxon>
        <taxon>Pseudomonadota</taxon>
        <taxon>Gammaproteobacteria</taxon>
        <taxon>Enterobacterales</taxon>
        <taxon>Erwiniaceae</taxon>
        <taxon>Pantoea</taxon>
    </lineage>
</organism>
<gene>
    <name evidence="1" type="ORF">NB703_003452</name>
</gene>
<protein>
    <recommendedName>
        <fullName evidence="3">DUF4238 domain-containing protein</fullName>
    </recommendedName>
</protein>
<name>A0AAJ1FSF0_PANAN</name>
<dbReference type="RefSeq" id="WP_028724148.1">
    <property type="nucleotide sequence ID" value="NZ_JANFVX010000014.1"/>
</dbReference>
<accession>A0AAJ1FSF0</accession>
<evidence type="ECO:0008006" key="3">
    <source>
        <dbReference type="Google" id="ProtNLM"/>
    </source>
</evidence>
<proteinExistence type="predicted"/>